<reference evidence="1" key="2">
    <citation type="submission" date="2025-09" db="UniProtKB">
        <authorList>
            <consortium name="EnsemblPlants"/>
        </authorList>
    </citation>
    <scope>IDENTIFICATION</scope>
</reference>
<proteinExistence type="predicted"/>
<name>A0ACD5UPX3_AVESA</name>
<dbReference type="Proteomes" id="UP001732700">
    <property type="component" value="Chromosome 2C"/>
</dbReference>
<reference evidence="1" key="1">
    <citation type="submission" date="2021-05" db="EMBL/GenBank/DDBJ databases">
        <authorList>
            <person name="Scholz U."/>
            <person name="Mascher M."/>
            <person name="Fiebig A."/>
        </authorList>
    </citation>
    <scope>NUCLEOTIDE SEQUENCE [LARGE SCALE GENOMIC DNA]</scope>
</reference>
<accession>A0ACD5UPX3</accession>
<evidence type="ECO:0000313" key="1">
    <source>
        <dbReference type="EnsemblPlants" id="AVESA.00010b.r2.2CG0297150.1.CDS.1"/>
    </source>
</evidence>
<sequence length="390" mass="43777">MAAAAAAADWTNLHKDHLTRIFLLLACITDRIKFSTLCKHWRSVALHNPSPLPWLLMPSTTVTSCYRIFGGFSNPRPSLADHPRGARFCGSFQGGWFVVALEQIRGHALLNLRSGERVQLPDRVRIRERFSMNKGDVHLKNYTRKCPVFIRAATMSAAPPAGDGAGTCVVAALTNGQTNIAFWRPGMDCWATTKTELRGDAEDLAFHDGWFYAITPREELFRYKVSNRANGAIKVRGHEKTMCESWKAPLVSGEIVSRYLLPSASGKDLLMVKRYVHPARGTWRFQVFALQQQEGGPAFCRRFYRMWGQVLFVGRGCSKAFDTGNRQAGCIFFLDDVCPRGGAMSVLQQKQYLCTDTGSFSCLPRHPDEISRCLPQGMASESSPWIWYLQ</sequence>
<evidence type="ECO:0000313" key="2">
    <source>
        <dbReference type="Proteomes" id="UP001732700"/>
    </source>
</evidence>
<keyword evidence="2" id="KW-1185">Reference proteome</keyword>
<protein>
    <submittedName>
        <fullName evidence="1">Uncharacterized protein</fullName>
    </submittedName>
</protein>
<dbReference type="EnsemblPlants" id="AVESA.00010b.r2.2CG0297150.1">
    <property type="protein sequence ID" value="AVESA.00010b.r2.2CG0297150.1.CDS.1"/>
    <property type="gene ID" value="AVESA.00010b.r2.2CG0297150"/>
</dbReference>
<organism evidence="1 2">
    <name type="scientific">Avena sativa</name>
    <name type="common">Oat</name>
    <dbReference type="NCBI Taxonomy" id="4498"/>
    <lineage>
        <taxon>Eukaryota</taxon>
        <taxon>Viridiplantae</taxon>
        <taxon>Streptophyta</taxon>
        <taxon>Embryophyta</taxon>
        <taxon>Tracheophyta</taxon>
        <taxon>Spermatophyta</taxon>
        <taxon>Magnoliopsida</taxon>
        <taxon>Liliopsida</taxon>
        <taxon>Poales</taxon>
        <taxon>Poaceae</taxon>
        <taxon>BOP clade</taxon>
        <taxon>Pooideae</taxon>
        <taxon>Poodae</taxon>
        <taxon>Poeae</taxon>
        <taxon>Poeae Chloroplast Group 1 (Aveneae type)</taxon>
        <taxon>Aveninae</taxon>
        <taxon>Avena</taxon>
    </lineage>
</organism>